<dbReference type="Proteomes" id="UP000253647">
    <property type="component" value="Unassembled WGS sequence"/>
</dbReference>
<dbReference type="EMBL" id="QPJI01000003">
    <property type="protein sequence ID" value="RCW72149.1"/>
    <property type="molecule type" value="Genomic_DNA"/>
</dbReference>
<feature type="chain" id="PRO_5016587394" evidence="1">
    <location>
        <begin position="22"/>
        <end position="247"/>
    </location>
</feature>
<evidence type="ECO:0000256" key="1">
    <source>
        <dbReference type="SAM" id="SignalP"/>
    </source>
</evidence>
<sequence>MRKLMIVVGGSLALAAPLANADVLGVGANVSYWDSDFSGEVVNKDSAVDIEKDLNLDSDSDSNANFTAFFEHPIPVLPNVRLNYTSISQSGRGEIGLEAFDGILPGAPVRSDLDIDQLDVTLYYEVLDNWVNLDLGLTARNFDGELVLRDVNDIANVSETSVDAVVPMGYLAARFDLPLTGVSVGAEGNFISYSGDSLHDFNAYGQYEFAMLQLRAGYRQMAIDYEDDDDKLDVEMSGPFASVGVAF</sequence>
<protein>
    <submittedName>
        <fullName evidence="2">Outer membrane protein</fullName>
    </submittedName>
</protein>
<dbReference type="InterPro" id="IPR026387">
    <property type="entry name" value="OMP_w_GlyGly"/>
</dbReference>
<dbReference type="NCBIfam" id="TIGR04219">
    <property type="entry name" value="OMP_w_GlyGly"/>
    <property type="match status" value="1"/>
</dbReference>
<evidence type="ECO:0000313" key="2">
    <source>
        <dbReference type="EMBL" id="RCW72149.1"/>
    </source>
</evidence>
<accession>A0A368XXD6</accession>
<dbReference type="RefSeq" id="WP_114433979.1">
    <property type="nucleotide sequence ID" value="NZ_QPJI01000003.1"/>
</dbReference>
<comment type="caution">
    <text evidence="2">The sequence shown here is derived from an EMBL/GenBank/DDBJ whole genome shotgun (WGS) entry which is preliminary data.</text>
</comment>
<name>A0A368XXD6_MARNT</name>
<reference evidence="2 3" key="1">
    <citation type="submission" date="2018-07" db="EMBL/GenBank/DDBJ databases">
        <title>Freshwater and sediment microbial communities from various areas in North America, analyzing microbe dynamics in response to fracking.</title>
        <authorList>
            <person name="Lamendella R."/>
        </authorList>
    </citation>
    <scope>NUCLEOTIDE SEQUENCE [LARGE SCALE GENOMIC DNA]</scope>
    <source>
        <strain evidence="2 3">105B</strain>
    </source>
</reference>
<gene>
    <name evidence="2" type="ORF">DET61_103108</name>
</gene>
<keyword evidence="1" id="KW-0732">Signal</keyword>
<dbReference type="AlphaFoldDB" id="A0A368XXD6"/>
<proteinExistence type="predicted"/>
<organism evidence="2 3">
    <name type="scientific">Marinobacter nauticus</name>
    <name type="common">Marinobacter hydrocarbonoclasticus</name>
    <name type="synonym">Marinobacter aquaeolei</name>
    <dbReference type="NCBI Taxonomy" id="2743"/>
    <lineage>
        <taxon>Bacteria</taxon>
        <taxon>Pseudomonadati</taxon>
        <taxon>Pseudomonadota</taxon>
        <taxon>Gammaproteobacteria</taxon>
        <taxon>Pseudomonadales</taxon>
        <taxon>Marinobacteraceae</taxon>
        <taxon>Marinobacter</taxon>
    </lineage>
</organism>
<feature type="signal peptide" evidence="1">
    <location>
        <begin position="1"/>
        <end position="21"/>
    </location>
</feature>
<evidence type="ECO:0000313" key="3">
    <source>
        <dbReference type="Proteomes" id="UP000253647"/>
    </source>
</evidence>